<proteinExistence type="predicted"/>
<dbReference type="InterPro" id="IPR036625">
    <property type="entry name" value="E3-bd_dom_sf"/>
</dbReference>
<dbReference type="OrthoDB" id="4113332at2"/>
<dbReference type="RefSeq" id="WP_083016922.1">
    <property type="nucleotide sequence ID" value="NZ_MVII01000017.1"/>
</dbReference>
<organism evidence="4 5">
    <name type="scientific">Mycobacteroides saopaulense</name>
    <dbReference type="NCBI Taxonomy" id="1578165"/>
    <lineage>
        <taxon>Bacteria</taxon>
        <taxon>Bacillati</taxon>
        <taxon>Actinomycetota</taxon>
        <taxon>Actinomycetes</taxon>
        <taxon>Mycobacteriales</taxon>
        <taxon>Mycobacteriaceae</taxon>
        <taxon>Mycobacteroides</taxon>
    </lineage>
</organism>
<dbReference type="Pfam" id="PF23359">
    <property type="entry name" value="Lsr2_DNA-bd"/>
    <property type="match status" value="1"/>
</dbReference>
<dbReference type="GO" id="GO:0003677">
    <property type="term" value="F:DNA binding"/>
    <property type="evidence" value="ECO:0007669"/>
    <property type="project" value="UniProtKB-KW"/>
</dbReference>
<evidence type="ECO:0000313" key="5">
    <source>
        <dbReference type="Proteomes" id="UP000192434"/>
    </source>
</evidence>
<dbReference type="EMBL" id="MVII01000017">
    <property type="protein sequence ID" value="ORB56243.1"/>
    <property type="molecule type" value="Genomic_DNA"/>
</dbReference>
<evidence type="ECO:0000313" key="4">
    <source>
        <dbReference type="EMBL" id="ORB56243.1"/>
    </source>
</evidence>
<dbReference type="InterPro" id="IPR042261">
    <property type="entry name" value="Lsr2-like_dimerization"/>
</dbReference>
<dbReference type="AlphaFoldDB" id="A0A1X0J448"/>
<dbReference type="Gene3D" id="4.10.320.10">
    <property type="entry name" value="E3-binding domain"/>
    <property type="match status" value="1"/>
</dbReference>
<feature type="domain" description="Lsr2 dimerization" evidence="2">
    <location>
        <begin position="1"/>
        <end position="55"/>
    </location>
</feature>
<dbReference type="InterPro" id="IPR024412">
    <property type="entry name" value="Lsr2_dim_dom"/>
</dbReference>
<accession>A0A1X0J448</accession>
<dbReference type="InterPro" id="IPR055370">
    <property type="entry name" value="Lsr2_DNA-bd"/>
</dbReference>
<comment type="caution">
    <text evidence="4">The sequence shown here is derived from an EMBL/GenBank/DDBJ whole genome shotgun (WGS) entry which is preliminary data.</text>
</comment>
<keyword evidence="1" id="KW-0238">DNA-binding</keyword>
<gene>
    <name evidence="4" type="ORF">BST43_13965</name>
</gene>
<dbReference type="Gene3D" id="3.30.60.230">
    <property type="entry name" value="Lsr2, dimerization domain"/>
    <property type="match status" value="1"/>
</dbReference>
<name>A0A1X0J448_9MYCO</name>
<evidence type="ECO:0000259" key="2">
    <source>
        <dbReference type="Pfam" id="PF11774"/>
    </source>
</evidence>
<evidence type="ECO:0000256" key="1">
    <source>
        <dbReference type="ARBA" id="ARBA00023125"/>
    </source>
</evidence>
<dbReference type="Pfam" id="PF11774">
    <property type="entry name" value="Lsr2"/>
    <property type="match status" value="1"/>
</dbReference>
<reference evidence="4 5" key="1">
    <citation type="submission" date="2016-12" db="EMBL/GenBank/DDBJ databases">
        <title>The new phylogeny of genus Mycobacterium.</title>
        <authorList>
            <person name="Tortoli E."/>
            <person name="Trovato A."/>
            <person name="Cirillo D.M."/>
        </authorList>
    </citation>
    <scope>NUCLEOTIDE SEQUENCE [LARGE SCALE GENOMIC DNA]</scope>
    <source>
        <strain evidence="4 5">CCUG 66554</strain>
    </source>
</reference>
<evidence type="ECO:0000259" key="3">
    <source>
        <dbReference type="Pfam" id="PF23359"/>
    </source>
</evidence>
<dbReference type="Proteomes" id="UP000192434">
    <property type="component" value="Unassembled WGS sequence"/>
</dbReference>
<dbReference type="GO" id="GO:0016746">
    <property type="term" value="F:acyltransferase activity"/>
    <property type="evidence" value="ECO:0007669"/>
    <property type="project" value="InterPro"/>
</dbReference>
<protein>
    <submittedName>
        <fullName evidence="4">Nucleoid-associated protein Lsr2</fullName>
    </submittedName>
</protein>
<sequence length="110" mass="12210">MAKRVTVMLIDGQARAHETVEFSIDGVHYAIDLCVDNAEKLREELSTWIEHARRLRRRKGRRGSPARKGRGNLTHARAAAVREWALQNGCQVSARGPVPSAIVNAFHAAT</sequence>
<feature type="domain" description="Lsr2 DNA-binding" evidence="3">
    <location>
        <begin position="76"/>
        <end position="109"/>
    </location>
</feature>